<gene>
    <name evidence="2" type="ORF">EXB36</name>
</gene>
<dbReference type="NCBIfam" id="NF041374">
    <property type="entry name" value="GDCCVxC"/>
    <property type="match status" value="1"/>
</dbReference>
<protein>
    <recommendedName>
        <fullName evidence="3">Transmembrane protein</fullName>
    </recommendedName>
</protein>
<dbReference type="InterPro" id="IPR047677">
    <property type="entry name" value="GDCCVxC"/>
</dbReference>
<keyword evidence="1" id="KW-0472">Membrane</keyword>
<organism evidence="2">
    <name type="scientific">Pseudomonas aeruginosa</name>
    <dbReference type="NCBI Taxonomy" id="287"/>
    <lineage>
        <taxon>Bacteria</taxon>
        <taxon>Pseudomonadati</taxon>
        <taxon>Pseudomonadota</taxon>
        <taxon>Gammaproteobacteria</taxon>
        <taxon>Pseudomonadales</taxon>
        <taxon>Pseudomonadaceae</taxon>
        <taxon>Pseudomonas</taxon>
    </lineage>
</organism>
<name>Q1W4V0_PSEAI</name>
<evidence type="ECO:0008006" key="3">
    <source>
        <dbReference type="Google" id="ProtNLM"/>
    </source>
</evidence>
<sequence length="221" mass="23401">MKDIILASVLTCPHCGFAKQESMPTEACLFYYECSSCGTLLRPTPGDCCVFCSFGSVKCPPIQAGSCCASDVLQVATAQNQPEADRRQSCGPNAHDTASKRSTLILLWFIPAIVASAALLAADAYMGLLLVAALAFAVMGAACAVNAARCGRLHCFVTGPYFLLLALAAVGIYLYPGWGGGSAQIWLLTTFALLSPLLVWLPERLARRTYFCTGDASGRQA</sequence>
<keyword evidence="1" id="KW-0812">Transmembrane</keyword>
<proteinExistence type="predicted"/>
<evidence type="ECO:0000313" key="2">
    <source>
        <dbReference type="EMBL" id="ABD94722.1"/>
    </source>
</evidence>
<dbReference type="EMBL" id="DQ437743">
    <property type="protein sequence ID" value="ABD94722.1"/>
    <property type="molecule type" value="Genomic_DNA"/>
</dbReference>
<feature type="transmembrane region" description="Helical" evidence="1">
    <location>
        <begin position="104"/>
        <end position="122"/>
    </location>
</feature>
<feature type="transmembrane region" description="Helical" evidence="1">
    <location>
        <begin position="181"/>
        <end position="201"/>
    </location>
</feature>
<keyword evidence="1" id="KW-1133">Transmembrane helix</keyword>
<dbReference type="AlphaFoldDB" id="Q1W4V0"/>
<feature type="transmembrane region" description="Helical" evidence="1">
    <location>
        <begin position="155"/>
        <end position="175"/>
    </location>
</feature>
<accession>Q1W4V0</accession>
<feature type="transmembrane region" description="Helical" evidence="1">
    <location>
        <begin position="128"/>
        <end position="148"/>
    </location>
</feature>
<evidence type="ECO:0000256" key="1">
    <source>
        <dbReference type="SAM" id="Phobius"/>
    </source>
</evidence>
<reference evidence="2" key="1">
    <citation type="journal article" date="2006" name="J. Bacteriol.">
        <title>Acquisition and evolution of the exoU locus in Pseudomonas aeruginosa.</title>
        <authorList>
            <person name="Kulasekara B.R."/>
            <person name="Kulasekara H.D."/>
            <person name="Wolfgang M.C."/>
            <person name="Stevens L."/>
            <person name="Frank D.W."/>
            <person name="Lory S."/>
        </authorList>
    </citation>
    <scope>NUCLEOTIDE SEQUENCE</scope>
    <source>
        <strain evidence="2">19660</strain>
    </source>
</reference>